<dbReference type="AlphaFoldDB" id="A0A1G8M916"/>
<accession>A0A1G8M916</accession>
<dbReference type="OrthoDB" id="9805698at2"/>
<dbReference type="SUPFAM" id="SSF81301">
    <property type="entry name" value="Nucleotidyltransferase"/>
    <property type="match status" value="1"/>
</dbReference>
<evidence type="ECO:0000313" key="13">
    <source>
        <dbReference type="EMBL" id="SDI64353.1"/>
    </source>
</evidence>
<keyword evidence="5 7" id="KW-0694">RNA-binding</keyword>
<feature type="compositionally biased region" description="Basic residues" evidence="9">
    <location>
        <begin position="467"/>
        <end position="479"/>
    </location>
</feature>
<comment type="similarity">
    <text evidence="7 8">Belongs to the tRNA nucleotidyltransferase/poly(A) polymerase family.</text>
</comment>
<dbReference type="EMBL" id="FNEM01000002">
    <property type="protein sequence ID" value="SDI64353.1"/>
    <property type="molecule type" value="Genomic_DNA"/>
</dbReference>
<feature type="active site" evidence="7">
    <location>
        <position position="184"/>
    </location>
</feature>
<feature type="active site" evidence="7">
    <location>
        <position position="107"/>
    </location>
</feature>
<keyword evidence="4 7" id="KW-0067">ATP-binding</keyword>
<dbReference type="EC" id="2.7.7.19" evidence="7"/>
<dbReference type="Gene3D" id="3.30.460.10">
    <property type="entry name" value="Beta Polymerase, domain 2"/>
    <property type="match status" value="1"/>
</dbReference>
<name>A0A1G8M916_9GAMM</name>
<dbReference type="Gene3D" id="1.10.3090.10">
    <property type="entry name" value="cca-adding enzyme, domain 2"/>
    <property type="match status" value="1"/>
</dbReference>
<evidence type="ECO:0000256" key="7">
    <source>
        <dbReference type="HAMAP-Rule" id="MF_00957"/>
    </source>
</evidence>
<proteinExistence type="inferred from homology"/>
<feature type="domain" description="tRNA nucleotidyltransferase/poly(A) polymerase RNA and SrmB- binding" evidence="12">
    <location>
        <begin position="242"/>
        <end position="303"/>
    </location>
</feature>
<gene>
    <name evidence="7" type="primary">pcnB</name>
    <name evidence="13" type="ORF">SAMN04488540_102305</name>
</gene>
<dbReference type="GO" id="GO:0005524">
    <property type="term" value="F:ATP binding"/>
    <property type="evidence" value="ECO:0007669"/>
    <property type="project" value="UniProtKB-UniRule"/>
</dbReference>
<evidence type="ECO:0000259" key="12">
    <source>
        <dbReference type="Pfam" id="PF12627"/>
    </source>
</evidence>
<comment type="function">
    <text evidence="7">Adds poly(A) tail to the 3' end of many RNAs, which usually targets these RNAs for decay. Plays a significant role in the global control of gene expression, through influencing the rate of transcript degradation, and in the general RNA quality control.</text>
</comment>
<dbReference type="GO" id="GO:0006397">
    <property type="term" value="P:mRNA processing"/>
    <property type="evidence" value="ECO:0007669"/>
    <property type="project" value="UniProtKB-KW"/>
</dbReference>
<dbReference type="HAMAP" id="MF_00957">
    <property type="entry name" value="PolyA_pol"/>
    <property type="match status" value="1"/>
</dbReference>
<dbReference type="SUPFAM" id="SSF81891">
    <property type="entry name" value="Poly A polymerase C-terminal region-like"/>
    <property type="match status" value="1"/>
</dbReference>
<dbReference type="GO" id="GO:1990817">
    <property type="term" value="F:poly(A) RNA polymerase activity"/>
    <property type="evidence" value="ECO:0007669"/>
    <property type="project" value="UniProtKB-UniRule"/>
</dbReference>
<feature type="active site" evidence="7">
    <location>
        <position position="105"/>
    </location>
</feature>
<keyword evidence="14" id="KW-1185">Reference proteome</keyword>
<evidence type="ECO:0000256" key="6">
    <source>
        <dbReference type="ARBA" id="ARBA00023163"/>
    </source>
</evidence>
<dbReference type="Pfam" id="PF12627">
    <property type="entry name" value="PolyA_pol_RNAbd"/>
    <property type="match status" value="1"/>
</dbReference>
<feature type="domain" description="Poly A polymerase head" evidence="10">
    <location>
        <begin position="87"/>
        <end position="215"/>
    </location>
</feature>
<keyword evidence="3 7" id="KW-0547">Nucleotide-binding</keyword>
<evidence type="ECO:0000256" key="1">
    <source>
        <dbReference type="ARBA" id="ARBA00022664"/>
    </source>
</evidence>
<dbReference type="InterPro" id="IPR002646">
    <property type="entry name" value="PolA_pol_head_dom"/>
</dbReference>
<keyword evidence="1 7" id="KW-0507">mRNA processing</keyword>
<evidence type="ECO:0000256" key="9">
    <source>
        <dbReference type="SAM" id="MobiDB-lite"/>
    </source>
</evidence>
<dbReference type="RefSeq" id="WP_090362326.1">
    <property type="nucleotide sequence ID" value="NZ_FNEM01000002.1"/>
</dbReference>
<keyword evidence="2 7" id="KW-0808">Transferase</keyword>
<dbReference type="Proteomes" id="UP000199527">
    <property type="component" value="Unassembled WGS sequence"/>
</dbReference>
<dbReference type="InterPro" id="IPR025866">
    <property type="entry name" value="PolyA_pol_arg_C_dom"/>
</dbReference>
<dbReference type="GO" id="GO:0043633">
    <property type="term" value="P:polyadenylation-dependent RNA catabolic process"/>
    <property type="evidence" value="ECO:0007669"/>
    <property type="project" value="InterPro"/>
</dbReference>
<dbReference type="InterPro" id="IPR043519">
    <property type="entry name" value="NT_sf"/>
</dbReference>
<evidence type="ECO:0000256" key="8">
    <source>
        <dbReference type="RuleBase" id="RU003953"/>
    </source>
</evidence>
<dbReference type="InterPro" id="IPR010206">
    <property type="entry name" value="PolA_pol_I"/>
</dbReference>
<evidence type="ECO:0000256" key="2">
    <source>
        <dbReference type="ARBA" id="ARBA00022679"/>
    </source>
</evidence>
<protein>
    <recommendedName>
        <fullName evidence="7">Poly(A) polymerase I</fullName>
        <shortName evidence="7">PAP I</shortName>
        <ecNumber evidence="7">2.7.7.19</ecNumber>
    </recommendedName>
</protein>
<dbReference type="InterPro" id="IPR032828">
    <property type="entry name" value="PolyA_RNA-bd"/>
</dbReference>
<evidence type="ECO:0000256" key="5">
    <source>
        <dbReference type="ARBA" id="ARBA00022884"/>
    </source>
</evidence>
<sequence>MAYHFSSDAVLLRAAHTLFFTALIQSRCTILKRLTKLAKKLVNREQAIQLEPELQVYPRKSHGVSRSDISENALKVLYRLHKAGYEAYLVGGGVRDLLLRHQPKDFDVATNATPEQVRRLFRNCRLVGRRFRLAHILFGRDVIEVATLRGHHEEESKHAKKDDSGRLLRDNVYGSIDEDAERRDFTVNGLYYDISDFSIRDYFGGMEDLEARRLRLIGDPTKRYSEDPVRMLRAVRFATKLDFDLDPSVSKPIHKMAPLLSDIPAARLFEETLKLFMSGKGLDNFRMMREYGLFAPMFPMQDSLLNKEDGQKVETLIEAVLKNTDQRVNADKPVTPAFLYAAMLWYPLQKLMTERTSRGVSEYDAMMGACSEVVSQQSKTISMPRRFSTPAQEIWQLQIRLDKRAGARAFRIFEHPRFRAAYDFLVLRGEAEGGEVAELARWWTQFVDADDQGRRLMVRNLGSGGGQRRRRRPRKRKPAAAKSSDS</sequence>
<dbReference type="Pfam" id="PF12626">
    <property type="entry name" value="PolyA_pol_arg_C"/>
    <property type="match status" value="1"/>
</dbReference>
<dbReference type="NCBIfam" id="TIGR01942">
    <property type="entry name" value="pcnB"/>
    <property type="match status" value="1"/>
</dbReference>
<feature type="domain" description="Polymerase A arginine-rich C-terminal" evidence="11">
    <location>
        <begin position="359"/>
        <end position="476"/>
    </location>
</feature>
<evidence type="ECO:0000256" key="3">
    <source>
        <dbReference type="ARBA" id="ARBA00022741"/>
    </source>
</evidence>
<dbReference type="Pfam" id="PF01743">
    <property type="entry name" value="PolyA_pol"/>
    <property type="match status" value="1"/>
</dbReference>
<dbReference type="InterPro" id="IPR052191">
    <property type="entry name" value="tRNA_ntf/polyA_polymerase_I"/>
</dbReference>
<dbReference type="GO" id="GO:0003723">
    <property type="term" value="F:RNA binding"/>
    <property type="evidence" value="ECO:0007669"/>
    <property type="project" value="UniProtKB-UniRule"/>
</dbReference>
<evidence type="ECO:0000259" key="10">
    <source>
        <dbReference type="Pfam" id="PF01743"/>
    </source>
</evidence>
<dbReference type="PANTHER" id="PTHR43051">
    <property type="entry name" value="POLYNUCLEOTIDE ADENYLYLTRANSFERASE FAMILY PROTEIN"/>
    <property type="match status" value="1"/>
</dbReference>
<comment type="catalytic activity">
    <reaction evidence="7">
        <text>RNA(n) + ATP = RNA(n)-3'-adenine ribonucleotide + diphosphate</text>
        <dbReference type="Rhea" id="RHEA:11332"/>
        <dbReference type="Rhea" id="RHEA-COMP:14527"/>
        <dbReference type="Rhea" id="RHEA-COMP:17347"/>
        <dbReference type="ChEBI" id="CHEBI:30616"/>
        <dbReference type="ChEBI" id="CHEBI:33019"/>
        <dbReference type="ChEBI" id="CHEBI:140395"/>
        <dbReference type="ChEBI" id="CHEBI:173115"/>
        <dbReference type="EC" id="2.7.7.19"/>
    </reaction>
</comment>
<dbReference type="FunFam" id="3.30.460.10:FF:000035">
    <property type="entry name" value="Poly(A) polymerase I"/>
    <property type="match status" value="1"/>
</dbReference>
<organism evidence="13 14">
    <name type="scientific">Ferrimonas sediminum</name>
    <dbReference type="NCBI Taxonomy" id="718193"/>
    <lineage>
        <taxon>Bacteria</taxon>
        <taxon>Pseudomonadati</taxon>
        <taxon>Pseudomonadota</taxon>
        <taxon>Gammaproteobacteria</taxon>
        <taxon>Alteromonadales</taxon>
        <taxon>Ferrimonadaceae</taxon>
        <taxon>Ferrimonas</taxon>
    </lineage>
</organism>
<keyword evidence="6 7" id="KW-0804">Transcription</keyword>
<dbReference type="CDD" id="cd05398">
    <property type="entry name" value="NT_ClassII-CCAase"/>
    <property type="match status" value="1"/>
</dbReference>
<evidence type="ECO:0000256" key="4">
    <source>
        <dbReference type="ARBA" id="ARBA00022840"/>
    </source>
</evidence>
<dbReference type="PANTHER" id="PTHR43051:SF1">
    <property type="entry name" value="POLYNUCLEOTIDE ADENYLYLTRANSFERASE FAMILY PROTEIN"/>
    <property type="match status" value="1"/>
</dbReference>
<evidence type="ECO:0000313" key="14">
    <source>
        <dbReference type="Proteomes" id="UP000199527"/>
    </source>
</evidence>
<reference evidence="14" key="1">
    <citation type="submission" date="2016-10" db="EMBL/GenBank/DDBJ databases">
        <authorList>
            <person name="Varghese N."/>
            <person name="Submissions S."/>
        </authorList>
    </citation>
    <scope>NUCLEOTIDE SEQUENCE [LARGE SCALE GENOMIC DNA]</scope>
    <source>
        <strain evidence="14">DSM 23317</strain>
    </source>
</reference>
<evidence type="ECO:0000259" key="11">
    <source>
        <dbReference type="Pfam" id="PF12626"/>
    </source>
</evidence>
<feature type="region of interest" description="Disordered" evidence="9">
    <location>
        <begin position="458"/>
        <end position="486"/>
    </location>
</feature>